<proteinExistence type="predicted"/>
<evidence type="ECO:0000313" key="3">
    <source>
        <dbReference type="Proteomes" id="UP000236370"/>
    </source>
</evidence>
<comment type="caution">
    <text evidence="2">The sequence shown here is derived from an EMBL/GenBank/DDBJ whole genome shotgun (WGS) entry which is preliminary data.</text>
</comment>
<dbReference type="GO" id="GO:0007342">
    <property type="term" value="P:fusion of sperm to egg plasma membrane involved in single fertilization"/>
    <property type="evidence" value="ECO:0007669"/>
    <property type="project" value="InterPro"/>
</dbReference>
<sequence>MNNDPLWSSWKPRPSLLAVLHSCASPWNALVSRNEGQAHGCDVTEHVKSEVLWKVKPLNGSPGPKDGSQTEKMPSADQNQEQFEEHFVASSVGEMWQVVDMAQQEEDQSSKTAAVHKHSFHLSFCFSLASVMVFSGGPLRRTFPNIQLCFMLTH</sequence>
<accession>A0A2J8QUE0</accession>
<organism evidence="2 3">
    <name type="scientific">Pan troglodytes</name>
    <name type="common">Chimpanzee</name>
    <dbReference type="NCBI Taxonomy" id="9598"/>
    <lineage>
        <taxon>Eukaryota</taxon>
        <taxon>Metazoa</taxon>
        <taxon>Chordata</taxon>
        <taxon>Craniata</taxon>
        <taxon>Vertebrata</taxon>
        <taxon>Euteleostomi</taxon>
        <taxon>Mammalia</taxon>
        <taxon>Eutheria</taxon>
        <taxon>Euarchontoglires</taxon>
        <taxon>Primates</taxon>
        <taxon>Haplorrhini</taxon>
        <taxon>Catarrhini</taxon>
        <taxon>Hominidae</taxon>
        <taxon>Pan</taxon>
    </lineage>
</organism>
<dbReference type="AlphaFoldDB" id="A0A2J8QUE0"/>
<dbReference type="InterPro" id="IPR031684">
    <property type="entry name" value="LLCFC1"/>
</dbReference>
<dbReference type="PANTHER" id="PTHR37348:SF1">
    <property type="entry name" value="SPERM-EGG FUSION PROTEIN LLCFC1"/>
    <property type="match status" value="1"/>
</dbReference>
<dbReference type="EMBL" id="NBAG03000017">
    <property type="protein sequence ID" value="PNI99890.1"/>
    <property type="molecule type" value="Genomic_DNA"/>
</dbReference>
<feature type="compositionally biased region" description="Polar residues" evidence="1">
    <location>
        <begin position="70"/>
        <end position="81"/>
    </location>
</feature>
<evidence type="ECO:0000256" key="1">
    <source>
        <dbReference type="SAM" id="MobiDB-lite"/>
    </source>
</evidence>
<feature type="region of interest" description="Disordered" evidence="1">
    <location>
        <begin position="56"/>
        <end position="81"/>
    </location>
</feature>
<name>A0A2J8QUE0_PANTR</name>
<dbReference type="Pfam" id="PF15838">
    <property type="entry name" value="LLCFC1"/>
    <property type="match status" value="1"/>
</dbReference>
<protein>
    <submittedName>
        <fullName evidence="2">C7orf34 isoform 1</fullName>
    </submittedName>
</protein>
<dbReference type="PANTHER" id="PTHR37348">
    <property type="entry name" value="LLLL AND CFNLAS MOTIF-CONTAINING PROTEIN 1"/>
    <property type="match status" value="1"/>
</dbReference>
<evidence type="ECO:0000313" key="2">
    <source>
        <dbReference type="EMBL" id="PNI99890.1"/>
    </source>
</evidence>
<gene>
    <name evidence="2" type="ORF">CK820_G0014109</name>
</gene>
<dbReference type="Proteomes" id="UP000236370">
    <property type="component" value="Unassembled WGS sequence"/>
</dbReference>
<reference evidence="2 3" key="1">
    <citation type="submission" date="2017-12" db="EMBL/GenBank/DDBJ databases">
        <title>High-resolution comparative analysis of great ape genomes.</title>
        <authorList>
            <person name="Pollen A."/>
            <person name="Hastie A."/>
            <person name="Hormozdiari F."/>
            <person name="Dougherty M."/>
            <person name="Liu R."/>
            <person name="Chaisson M."/>
            <person name="Hoppe E."/>
            <person name="Hill C."/>
            <person name="Pang A."/>
            <person name="Hillier L."/>
            <person name="Baker C."/>
            <person name="Armstrong J."/>
            <person name="Shendure J."/>
            <person name="Paten B."/>
            <person name="Wilson R."/>
            <person name="Chao H."/>
            <person name="Schneider V."/>
            <person name="Ventura M."/>
            <person name="Kronenberg Z."/>
            <person name="Murali S."/>
            <person name="Gordon D."/>
            <person name="Cantsilieris S."/>
            <person name="Munson K."/>
            <person name="Nelson B."/>
            <person name="Raja A."/>
            <person name="Underwood J."/>
            <person name="Diekhans M."/>
            <person name="Fiddes I."/>
            <person name="Haussler D."/>
            <person name="Eichler E."/>
        </authorList>
    </citation>
    <scope>NUCLEOTIDE SEQUENCE [LARGE SCALE GENOMIC DNA]</scope>
    <source>
        <strain evidence="2">Yerkes chimp pedigree #C0471</strain>
    </source>
</reference>